<accession>A0ABS8V9L3</accession>
<evidence type="ECO:0000313" key="1">
    <source>
        <dbReference type="EMBL" id="MCD9643137.1"/>
    </source>
</evidence>
<name>A0ABS8V9L3_DATST</name>
<proteinExistence type="predicted"/>
<dbReference type="Proteomes" id="UP000823775">
    <property type="component" value="Unassembled WGS sequence"/>
</dbReference>
<gene>
    <name evidence="1" type="ORF">HAX54_030314</name>
</gene>
<reference evidence="1 2" key="1">
    <citation type="journal article" date="2021" name="BMC Genomics">
        <title>Datura genome reveals duplications of psychoactive alkaloid biosynthetic genes and high mutation rate following tissue culture.</title>
        <authorList>
            <person name="Rajewski A."/>
            <person name="Carter-House D."/>
            <person name="Stajich J."/>
            <person name="Litt A."/>
        </authorList>
    </citation>
    <scope>NUCLEOTIDE SEQUENCE [LARGE SCALE GENOMIC DNA]</scope>
    <source>
        <strain evidence="1">AR-01</strain>
    </source>
</reference>
<dbReference type="EMBL" id="JACEIK010003790">
    <property type="protein sequence ID" value="MCD9643137.1"/>
    <property type="molecule type" value="Genomic_DNA"/>
</dbReference>
<feature type="non-terminal residue" evidence="1">
    <location>
        <position position="1"/>
    </location>
</feature>
<sequence>PTLLPNLIPNYSLIHNSILVETKKERVGSSGEFSAIGESLTEQCRVEVEGPALLQPVTVIDWGESASLTANMGLKVMDLGVFEAFGIKVKKLGCTKKRLKYLALLAIPAQRTSMPVRPEARGIGPSVR</sequence>
<comment type="caution">
    <text evidence="1">The sequence shown here is derived from an EMBL/GenBank/DDBJ whole genome shotgun (WGS) entry which is preliminary data.</text>
</comment>
<protein>
    <submittedName>
        <fullName evidence="1">Uncharacterized protein</fullName>
    </submittedName>
</protein>
<organism evidence="1 2">
    <name type="scientific">Datura stramonium</name>
    <name type="common">Jimsonweed</name>
    <name type="synonym">Common thornapple</name>
    <dbReference type="NCBI Taxonomy" id="4076"/>
    <lineage>
        <taxon>Eukaryota</taxon>
        <taxon>Viridiplantae</taxon>
        <taxon>Streptophyta</taxon>
        <taxon>Embryophyta</taxon>
        <taxon>Tracheophyta</taxon>
        <taxon>Spermatophyta</taxon>
        <taxon>Magnoliopsida</taxon>
        <taxon>eudicotyledons</taxon>
        <taxon>Gunneridae</taxon>
        <taxon>Pentapetalae</taxon>
        <taxon>asterids</taxon>
        <taxon>lamiids</taxon>
        <taxon>Solanales</taxon>
        <taxon>Solanaceae</taxon>
        <taxon>Solanoideae</taxon>
        <taxon>Datureae</taxon>
        <taxon>Datura</taxon>
    </lineage>
</organism>
<keyword evidence="2" id="KW-1185">Reference proteome</keyword>
<evidence type="ECO:0000313" key="2">
    <source>
        <dbReference type="Proteomes" id="UP000823775"/>
    </source>
</evidence>